<comment type="catalytic activity">
    <reaction evidence="1">
        <text>(7,8-dihydropterin-6-yl)methyl diphosphate + 4-aminobenzoate = 7,8-dihydropteroate + diphosphate</text>
        <dbReference type="Rhea" id="RHEA:19949"/>
        <dbReference type="ChEBI" id="CHEBI:17836"/>
        <dbReference type="ChEBI" id="CHEBI:17839"/>
        <dbReference type="ChEBI" id="CHEBI:33019"/>
        <dbReference type="ChEBI" id="CHEBI:72950"/>
        <dbReference type="EC" id="2.5.1.15"/>
    </reaction>
</comment>
<dbReference type="SUPFAM" id="SSF51717">
    <property type="entry name" value="Dihydropteroate synthetase-like"/>
    <property type="match status" value="1"/>
</dbReference>
<keyword evidence="5 9" id="KW-0808">Transferase</keyword>
<comment type="similarity">
    <text evidence="9">Belongs to the DHPS family.</text>
</comment>
<keyword evidence="6 9" id="KW-0479">Metal-binding</keyword>
<dbReference type="GO" id="GO:0004156">
    <property type="term" value="F:dihydropteroate synthase activity"/>
    <property type="evidence" value="ECO:0007669"/>
    <property type="project" value="UniProtKB-EC"/>
</dbReference>
<evidence type="ECO:0000256" key="8">
    <source>
        <dbReference type="ARBA" id="ARBA00022909"/>
    </source>
</evidence>
<evidence type="ECO:0000256" key="1">
    <source>
        <dbReference type="ARBA" id="ARBA00000012"/>
    </source>
</evidence>
<dbReference type="EC" id="2.5.1.15" evidence="4 9"/>
<dbReference type="InterPro" id="IPR045031">
    <property type="entry name" value="DHP_synth-like"/>
</dbReference>
<proteinExistence type="inferred from homology"/>
<dbReference type="PANTHER" id="PTHR20941">
    <property type="entry name" value="FOLATE SYNTHESIS PROTEINS"/>
    <property type="match status" value="1"/>
</dbReference>
<dbReference type="InterPro" id="IPR011005">
    <property type="entry name" value="Dihydropteroate_synth-like_sf"/>
</dbReference>
<evidence type="ECO:0000313" key="12">
    <source>
        <dbReference type="Proteomes" id="UP000318081"/>
    </source>
</evidence>
<protein>
    <recommendedName>
        <fullName evidence="4 9">Dihydropteroate synthase</fullName>
        <shortName evidence="9">DHPS</shortName>
        <ecNumber evidence="4 9">2.5.1.15</ecNumber>
    </recommendedName>
    <alternativeName>
        <fullName evidence="9">Dihydropteroate pyrophosphorylase</fullName>
    </alternativeName>
</protein>
<evidence type="ECO:0000256" key="2">
    <source>
        <dbReference type="ARBA" id="ARBA00001946"/>
    </source>
</evidence>
<accession>A0ABX5XS07</accession>
<dbReference type="InterPro" id="IPR006390">
    <property type="entry name" value="DHP_synth_dom"/>
</dbReference>
<sequence length="287" mass="30665">MPESQTRSTKVWDIGQRVLTFEHRPLVMGILNVTPDSFSDGGRHNDPRAAIELALQMQTDGADIIDIGGESTRPYSDPVAADEELDRVLPVIAGLAGQLSIPISIDTSKAAVAKSAIDAGAEIINDVTGLEGDAAMAALAADAQVGVCVMHMKGTPQTMQNDPTYGDVVEEIYQYLRQRMEYCLAAGLRRERICLDPGIGFGKTHDHNVHLLQRTARFCELDAPILIGHSRKGFIGKLLGDKTADRTAATLGVSLAVAAAGADIIRVHDVKPTVDALKLFRACGGID</sequence>
<evidence type="ECO:0000256" key="7">
    <source>
        <dbReference type="ARBA" id="ARBA00022842"/>
    </source>
</evidence>
<keyword evidence="12" id="KW-1185">Reference proteome</keyword>
<name>A0ABX5XS07_9BACT</name>
<evidence type="ECO:0000259" key="10">
    <source>
        <dbReference type="PROSITE" id="PS50972"/>
    </source>
</evidence>
<organism evidence="11 12">
    <name type="scientific">Stieleria magnilauensis</name>
    <dbReference type="NCBI Taxonomy" id="2527963"/>
    <lineage>
        <taxon>Bacteria</taxon>
        <taxon>Pseudomonadati</taxon>
        <taxon>Planctomycetota</taxon>
        <taxon>Planctomycetia</taxon>
        <taxon>Pirellulales</taxon>
        <taxon>Pirellulaceae</taxon>
        <taxon>Stieleria</taxon>
    </lineage>
</organism>
<evidence type="ECO:0000256" key="6">
    <source>
        <dbReference type="ARBA" id="ARBA00022723"/>
    </source>
</evidence>
<dbReference type="PROSITE" id="PS00793">
    <property type="entry name" value="DHPS_2"/>
    <property type="match status" value="1"/>
</dbReference>
<evidence type="ECO:0000256" key="4">
    <source>
        <dbReference type="ARBA" id="ARBA00012458"/>
    </source>
</evidence>
<gene>
    <name evidence="11" type="primary">folP</name>
    <name evidence="11" type="ORF">TBK1r_33670</name>
</gene>
<dbReference type="InterPro" id="IPR000489">
    <property type="entry name" value="Pterin-binding_dom"/>
</dbReference>
<dbReference type="CDD" id="cd00739">
    <property type="entry name" value="DHPS"/>
    <property type="match status" value="1"/>
</dbReference>
<evidence type="ECO:0000256" key="9">
    <source>
        <dbReference type="RuleBase" id="RU361205"/>
    </source>
</evidence>
<dbReference type="PANTHER" id="PTHR20941:SF1">
    <property type="entry name" value="FOLIC ACID SYNTHESIS PROTEIN FOL1"/>
    <property type="match status" value="1"/>
</dbReference>
<dbReference type="Gene3D" id="3.20.20.20">
    <property type="entry name" value="Dihydropteroate synthase-like"/>
    <property type="match status" value="1"/>
</dbReference>
<evidence type="ECO:0000313" key="11">
    <source>
        <dbReference type="EMBL" id="QDV84422.1"/>
    </source>
</evidence>
<dbReference type="Pfam" id="PF00809">
    <property type="entry name" value="Pterin_bind"/>
    <property type="match status" value="1"/>
</dbReference>
<comment type="function">
    <text evidence="9">Catalyzes the condensation of para-aminobenzoate (pABA) with 6-hydroxymethyl-7,8-dihydropterin diphosphate (DHPt-PP) to form 7,8-dihydropteroate (H2Pte), the immediate precursor of folate derivatives.</text>
</comment>
<evidence type="ECO:0000256" key="5">
    <source>
        <dbReference type="ARBA" id="ARBA00022679"/>
    </source>
</evidence>
<comment type="pathway">
    <text evidence="3 9">Cofactor biosynthesis; tetrahydrofolate biosynthesis; 7,8-dihydrofolate from 2-amino-4-hydroxy-6-hydroxymethyl-7,8-dihydropteridine diphosphate and 4-aminobenzoate: step 1/2.</text>
</comment>
<dbReference type="NCBIfam" id="TIGR01496">
    <property type="entry name" value="DHPS"/>
    <property type="match status" value="1"/>
</dbReference>
<dbReference type="PROSITE" id="PS00792">
    <property type="entry name" value="DHPS_1"/>
    <property type="match status" value="1"/>
</dbReference>
<dbReference type="EMBL" id="CP036432">
    <property type="protein sequence ID" value="QDV84422.1"/>
    <property type="molecule type" value="Genomic_DNA"/>
</dbReference>
<evidence type="ECO:0000256" key="3">
    <source>
        <dbReference type="ARBA" id="ARBA00004763"/>
    </source>
</evidence>
<reference evidence="11 12" key="1">
    <citation type="submission" date="2019-02" db="EMBL/GenBank/DDBJ databases">
        <title>Deep-cultivation of Planctomycetes and their phenomic and genomic characterization uncovers novel biology.</title>
        <authorList>
            <person name="Wiegand S."/>
            <person name="Jogler M."/>
            <person name="Boedeker C."/>
            <person name="Pinto D."/>
            <person name="Vollmers J."/>
            <person name="Rivas-Marin E."/>
            <person name="Kohn T."/>
            <person name="Peeters S.H."/>
            <person name="Heuer A."/>
            <person name="Rast P."/>
            <person name="Oberbeckmann S."/>
            <person name="Bunk B."/>
            <person name="Jeske O."/>
            <person name="Meyerdierks A."/>
            <person name="Storesund J.E."/>
            <person name="Kallscheuer N."/>
            <person name="Luecker S."/>
            <person name="Lage O.M."/>
            <person name="Pohl T."/>
            <person name="Merkel B.J."/>
            <person name="Hornburger P."/>
            <person name="Mueller R.-W."/>
            <person name="Bruemmer F."/>
            <person name="Labrenz M."/>
            <person name="Spormann A.M."/>
            <person name="Op den Camp H."/>
            <person name="Overmann J."/>
            <person name="Amann R."/>
            <person name="Jetten M.S.M."/>
            <person name="Mascher T."/>
            <person name="Medema M.H."/>
            <person name="Devos D.P."/>
            <person name="Kaster A.-K."/>
            <person name="Ovreas L."/>
            <person name="Rohde M."/>
            <person name="Galperin M.Y."/>
            <person name="Jogler C."/>
        </authorList>
    </citation>
    <scope>NUCLEOTIDE SEQUENCE [LARGE SCALE GENOMIC DNA]</scope>
    <source>
        <strain evidence="11 12">TBK1r</strain>
    </source>
</reference>
<keyword evidence="8 9" id="KW-0289">Folate biosynthesis</keyword>
<feature type="domain" description="Pterin-binding" evidence="10">
    <location>
        <begin position="25"/>
        <end position="278"/>
    </location>
</feature>
<keyword evidence="7 9" id="KW-0460">Magnesium</keyword>
<dbReference type="PROSITE" id="PS50972">
    <property type="entry name" value="PTERIN_BINDING"/>
    <property type="match status" value="1"/>
</dbReference>
<dbReference type="Proteomes" id="UP000318081">
    <property type="component" value="Chromosome"/>
</dbReference>
<comment type="cofactor">
    <cofactor evidence="2 9">
        <name>Mg(2+)</name>
        <dbReference type="ChEBI" id="CHEBI:18420"/>
    </cofactor>
</comment>